<dbReference type="InterPro" id="IPR003340">
    <property type="entry name" value="B3_DNA-bd"/>
</dbReference>
<evidence type="ECO:0000256" key="1">
    <source>
        <dbReference type="ARBA" id="ARBA00004123"/>
    </source>
</evidence>
<evidence type="ECO:0000313" key="9">
    <source>
        <dbReference type="Proteomes" id="UP000663760"/>
    </source>
</evidence>
<dbReference type="AlphaFoldDB" id="A0A7I8LBF4"/>
<sequence length="128" mass="14010">MTEPLSGNPYFACILTRANVDRQFQLVIPRSFYPELPAATVPAALSCGNKTWVVSYLGDREQRRFDGRWRDFAVDHRLKVGDACVFELMHGGGSLNFKVQILDGSVPSSPVAAASDDGSSSDFPITID</sequence>
<dbReference type="GO" id="GO:0005634">
    <property type="term" value="C:nucleus"/>
    <property type="evidence" value="ECO:0007669"/>
    <property type="project" value="UniProtKB-SubCell"/>
</dbReference>
<dbReference type="OrthoDB" id="638806at2759"/>
<dbReference type="EMBL" id="LR746276">
    <property type="protein sequence ID" value="CAA7406604.1"/>
    <property type="molecule type" value="Genomic_DNA"/>
</dbReference>
<evidence type="ECO:0000256" key="2">
    <source>
        <dbReference type="ARBA" id="ARBA00023015"/>
    </source>
</evidence>
<protein>
    <recommendedName>
        <fullName evidence="6">TF-B3 domain-containing protein</fullName>
    </recommendedName>
</protein>
<evidence type="ECO:0000259" key="6">
    <source>
        <dbReference type="PROSITE" id="PS50863"/>
    </source>
</evidence>
<feature type="domain" description="TF-B3" evidence="6">
    <location>
        <begin position="11"/>
        <end position="105"/>
    </location>
</feature>
<evidence type="ECO:0000313" key="7">
    <source>
        <dbReference type="EMBL" id="CAA2630394.1"/>
    </source>
</evidence>
<keyword evidence="5" id="KW-0539">Nucleus</keyword>
<organism evidence="8 9">
    <name type="scientific">Spirodela intermedia</name>
    <name type="common">Intermediate duckweed</name>
    <dbReference type="NCBI Taxonomy" id="51605"/>
    <lineage>
        <taxon>Eukaryota</taxon>
        <taxon>Viridiplantae</taxon>
        <taxon>Streptophyta</taxon>
        <taxon>Embryophyta</taxon>
        <taxon>Tracheophyta</taxon>
        <taxon>Spermatophyta</taxon>
        <taxon>Magnoliopsida</taxon>
        <taxon>Liliopsida</taxon>
        <taxon>Araceae</taxon>
        <taxon>Lemnoideae</taxon>
        <taxon>Spirodela</taxon>
    </lineage>
</organism>
<dbReference type="SMART" id="SM01019">
    <property type="entry name" value="B3"/>
    <property type="match status" value="1"/>
</dbReference>
<dbReference type="Pfam" id="PF02362">
    <property type="entry name" value="B3"/>
    <property type="match status" value="1"/>
</dbReference>
<keyword evidence="9" id="KW-1185">Reference proteome</keyword>
<dbReference type="GO" id="GO:0003677">
    <property type="term" value="F:DNA binding"/>
    <property type="evidence" value="ECO:0007669"/>
    <property type="project" value="UniProtKB-KW"/>
</dbReference>
<comment type="subcellular location">
    <subcellularLocation>
        <location evidence="1">Nucleus</location>
    </subcellularLocation>
</comment>
<name>A0A7I8LBF4_SPIIN</name>
<keyword evidence="3" id="KW-0238">DNA-binding</keyword>
<dbReference type="PANTHER" id="PTHR31391:SF64">
    <property type="entry name" value="B3 DOMAIN-CONTAINING PROTEIN OS06G0112300"/>
    <property type="match status" value="1"/>
</dbReference>
<evidence type="ECO:0000256" key="5">
    <source>
        <dbReference type="ARBA" id="ARBA00023242"/>
    </source>
</evidence>
<evidence type="ECO:0000256" key="4">
    <source>
        <dbReference type="ARBA" id="ARBA00023163"/>
    </source>
</evidence>
<dbReference type="InterPro" id="IPR044837">
    <property type="entry name" value="REM16-like"/>
</dbReference>
<dbReference type="EMBL" id="LR743600">
    <property type="protein sequence ID" value="CAA2630394.1"/>
    <property type="molecule type" value="Genomic_DNA"/>
</dbReference>
<evidence type="ECO:0000313" key="8">
    <source>
        <dbReference type="EMBL" id="CAA7406604.1"/>
    </source>
</evidence>
<gene>
    <name evidence="7" type="ORF">SI7747_13016040</name>
    <name evidence="8" type="ORF">SI8410_13017282</name>
</gene>
<dbReference type="CDD" id="cd10017">
    <property type="entry name" value="B3_DNA"/>
    <property type="match status" value="1"/>
</dbReference>
<keyword evidence="2" id="KW-0805">Transcription regulation</keyword>
<dbReference type="PANTHER" id="PTHR31391">
    <property type="entry name" value="B3 DOMAIN-CONTAINING PROTEIN OS11G0197600-RELATED"/>
    <property type="match status" value="1"/>
</dbReference>
<evidence type="ECO:0000256" key="3">
    <source>
        <dbReference type="ARBA" id="ARBA00023125"/>
    </source>
</evidence>
<proteinExistence type="predicted"/>
<reference evidence="8" key="1">
    <citation type="submission" date="2020-02" db="EMBL/GenBank/DDBJ databases">
        <authorList>
            <person name="Scholz U."/>
            <person name="Mascher M."/>
            <person name="Fiebig A."/>
        </authorList>
    </citation>
    <scope>NUCLEOTIDE SEQUENCE</scope>
</reference>
<dbReference type="SUPFAM" id="SSF101936">
    <property type="entry name" value="DNA-binding pseudobarrel domain"/>
    <property type="match status" value="1"/>
</dbReference>
<dbReference type="Proteomes" id="UP000663760">
    <property type="component" value="Chromosome 13"/>
</dbReference>
<accession>A0A7I8LBF4</accession>
<dbReference type="Gene3D" id="2.40.330.10">
    <property type="entry name" value="DNA-binding pseudobarrel domain"/>
    <property type="match status" value="1"/>
</dbReference>
<keyword evidence="4" id="KW-0804">Transcription</keyword>
<dbReference type="PROSITE" id="PS50863">
    <property type="entry name" value="B3"/>
    <property type="match status" value="1"/>
</dbReference>
<dbReference type="InterPro" id="IPR015300">
    <property type="entry name" value="DNA-bd_pseudobarrel_sf"/>
</dbReference>